<dbReference type="Gene3D" id="1.10.1740.10">
    <property type="match status" value="1"/>
</dbReference>
<feature type="domain" description="RNA polymerase sigma-70 region 2" evidence="6">
    <location>
        <begin position="22"/>
        <end position="89"/>
    </location>
</feature>
<dbReference type="GO" id="GO:0016987">
    <property type="term" value="F:sigma factor activity"/>
    <property type="evidence" value="ECO:0007669"/>
    <property type="project" value="UniProtKB-KW"/>
</dbReference>
<dbReference type="InterPro" id="IPR014284">
    <property type="entry name" value="RNA_pol_sigma-70_dom"/>
</dbReference>
<dbReference type="SUPFAM" id="SSF88946">
    <property type="entry name" value="Sigma2 domain of RNA polymerase sigma factors"/>
    <property type="match status" value="1"/>
</dbReference>
<keyword evidence="2" id="KW-0805">Transcription regulation</keyword>
<evidence type="ECO:0000256" key="1">
    <source>
        <dbReference type="ARBA" id="ARBA00010641"/>
    </source>
</evidence>
<evidence type="ECO:0000313" key="7">
    <source>
        <dbReference type="EMBL" id="MCA9759054.1"/>
    </source>
</evidence>
<dbReference type="PANTHER" id="PTHR43133:SF8">
    <property type="entry name" value="RNA POLYMERASE SIGMA FACTOR HI_1459-RELATED"/>
    <property type="match status" value="1"/>
</dbReference>
<gene>
    <name evidence="7" type="ORF">KDA27_24895</name>
</gene>
<proteinExistence type="inferred from homology"/>
<dbReference type="InterPro" id="IPR039425">
    <property type="entry name" value="RNA_pol_sigma-70-like"/>
</dbReference>
<dbReference type="InterPro" id="IPR036388">
    <property type="entry name" value="WH-like_DNA-bd_sf"/>
</dbReference>
<sequence>MSDIEWLDGLARGDEAAWQRFFDECGPLIEAVGCRMRLSSEDRDELLQKTAIRVLERIGSLRAPGSFSSWVFGIALRFAYDAHRAARRRLTVERMSHESTPPADLEQEVFSSLERVEQIAQLQDAWAELSPQCRTLLESLYFHESSPSYKEIADRLSIPIGSIGPTRGRCLKKLLDVIPDVSVAPLRESTVGTKQED</sequence>
<dbReference type="AlphaFoldDB" id="A0A956NHE1"/>
<accession>A0A956NHE1</accession>
<evidence type="ECO:0000256" key="4">
    <source>
        <dbReference type="ARBA" id="ARBA00023125"/>
    </source>
</evidence>
<dbReference type="NCBIfam" id="TIGR02937">
    <property type="entry name" value="sigma70-ECF"/>
    <property type="match status" value="1"/>
</dbReference>
<dbReference type="Pfam" id="PF04542">
    <property type="entry name" value="Sigma70_r2"/>
    <property type="match status" value="1"/>
</dbReference>
<reference evidence="7" key="1">
    <citation type="submission" date="2020-04" db="EMBL/GenBank/DDBJ databases">
        <authorList>
            <person name="Zhang T."/>
        </authorList>
    </citation>
    <scope>NUCLEOTIDE SEQUENCE</scope>
    <source>
        <strain evidence="7">HKST-UBA02</strain>
    </source>
</reference>
<name>A0A956NHE1_UNCEI</name>
<dbReference type="EMBL" id="JAGQHS010000255">
    <property type="protein sequence ID" value="MCA9759054.1"/>
    <property type="molecule type" value="Genomic_DNA"/>
</dbReference>
<keyword evidence="3" id="KW-0731">Sigma factor</keyword>
<dbReference type="InterPro" id="IPR007627">
    <property type="entry name" value="RNA_pol_sigma70_r2"/>
</dbReference>
<dbReference type="Proteomes" id="UP000739538">
    <property type="component" value="Unassembled WGS sequence"/>
</dbReference>
<evidence type="ECO:0000256" key="2">
    <source>
        <dbReference type="ARBA" id="ARBA00023015"/>
    </source>
</evidence>
<comment type="similarity">
    <text evidence="1">Belongs to the sigma-70 factor family. ECF subfamily.</text>
</comment>
<keyword evidence="4" id="KW-0238">DNA-binding</keyword>
<dbReference type="GO" id="GO:0003677">
    <property type="term" value="F:DNA binding"/>
    <property type="evidence" value="ECO:0007669"/>
    <property type="project" value="UniProtKB-KW"/>
</dbReference>
<dbReference type="Gene3D" id="1.10.10.10">
    <property type="entry name" value="Winged helix-like DNA-binding domain superfamily/Winged helix DNA-binding domain"/>
    <property type="match status" value="1"/>
</dbReference>
<dbReference type="InterPro" id="IPR013325">
    <property type="entry name" value="RNA_pol_sigma_r2"/>
</dbReference>
<evidence type="ECO:0000259" key="6">
    <source>
        <dbReference type="Pfam" id="PF04542"/>
    </source>
</evidence>
<protein>
    <submittedName>
        <fullName evidence="7">Sigma-70 family RNA polymerase sigma factor</fullName>
    </submittedName>
</protein>
<comment type="caution">
    <text evidence="7">The sequence shown here is derived from an EMBL/GenBank/DDBJ whole genome shotgun (WGS) entry which is preliminary data.</text>
</comment>
<organism evidence="7 8">
    <name type="scientific">Eiseniibacteriota bacterium</name>
    <dbReference type="NCBI Taxonomy" id="2212470"/>
    <lineage>
        <taxon>Bacteria</taxon>
        <taxon>Candidatus Eiseniibacteriota</taxon>
    </lineage>
</organism>
<evidence type="ECO:0000313" key="8">
    <source>
        <dbReference type="Proteomes" id="UP000739538"/>
    </source>
</evidence>
<evidence type="ECO:0000256" key="5">
    <source>
        <dbReference type="ARBA" id="ARBA00023163"/>
    </source>
</evidence>
<dbReference type="SUPFAM" id="SSF88659">
    <property type="entry name" value="Sigma3 and sigma4 domains of RNA polymerase sigma factors"/>
    <property type="match status" value="1"/>
</dbReference>
<dbReference type="GO" id="GO:0006352">
    <property type="term" value="P:DNA-templated transcription initiation"/>
    <property type="evidence" value="ECO:0007669"/>
    <property type="project" value="InterPro"/>
</dbReference>
<dbReference type="InterPro" id="IPR013324">
    <property type="entry name" value="RNA_pol_sigma_r3/r4-like"/>
</dbReference>
<reference evidence="7" key="2">
    <citation type="journal article" date="2021" name="Microbiome">
        <title>Successional dynamics and alternative stable states in a saline activated sludge microbial community over 9 years.</title>
        <authorList>
            <person name="Wang Y."/>
            <person name="Ye J."/>
            <person name="Ju F."/>
            <person name="Liu L."/>
            <person name="Boyd J.A."/>
            <person name="Deng Y."/>
            <person name="Parks D.H."/>
            <person name="Jiang X."/>
            <person name="Yin X."/>
            <person name="Woodcroft B.J."/>
            <person name="Tyson G.W."/>
            <person name="Hugenholtz P."/>
            <person name="Polz M.F."/>
            <person name="Zhang T."/>
        </authorList>
    </citation>
    <scope>NUCLEOTIDE SEQUENCE</scope>
    <source>
        <strain evidence="7">HKST-UBA02</strain>
    </source>
</reference>
<dbReference type="PANTHER" id="PTHR43133">
    <property type="entry name" value="RNA POLYMERASE ECF-TYPE SIGMA FACTO"/>
    <property type="match status" value="1"/>
</dbReference>
<keyword evidence="5" id="KW-0804">Transcription</keyword>
<evidence type="ECO:0000256" key="3">
    <source>
        <dbReference type="ARBA" id="ARBA00023082"/>
    </source>
</evidence>